<dbReference type="STRING" id="318479.A0A0N4UJR2"/>
<comment type="subcellular location">
    <subcellularLocation>
        <location evidence="1 3 4">Nucleus</location>
    </subcellularLocation>
</comment>
<dbReference type="InterPro" id="IPR009057">
    <property type="entry name" value="Homeodomain-like_sf"/>
</dbReference>
<dbReference type="GO" id="GO:0009948">
    <property type="term" value="P:anterior/posterior axis specification"/>
    <property type="evidence" value="ECO:0007669"/>
    <property type="project" value="TreeGrafter"/>
</dbReference>
<evidence type="ECO:0000313" key="6">
    <source>
        <dbReference type="EMBL" id="VDN52062.1"/>
    </source>
</evidence>
<evidence type="ECO:0000256" key="4">
    <source>
        <dbReference type="RuleBase" id="RU000682"/>
    </source>
</evidence>
<evidence type="ECO:0000256" key="2">
    <source>
        <dbReference type="ARBA" id="ARBA00010341"/>
    </source>
</evidence>
<evidence type="ECO:0000313" key="7">
    <source>
        <dbReference type="Proteomes" id="UP000038040"/>
    </source>
</evidence>
<dbReference type="GO" id="GO:0009887">
    <property type="term" value="P:animal organ morphogenesis"/>
    <property type="evidence" value="ECO:0007669"/>
    <property type="project" value="TreeGrafter"/>
</dbReference>
<sequence>MDKLIQLEKILNRYVDLGDGKRNDVRVRTTEKYRNVYSEQQRLELEKEYRTSTFINAIRKSELSTQLHLTERQVKIWFQNRLKRREI</sequence>
<dbReference type="GO" id="GO:0005634">
    <property type="term" value="C:nucleus"/>
    <property type="evidence" value="ECO:0007669"/>
    <property type="project" value="UniProtKB-SubCell"/>
</dbReference>
<name>A0A0N4UJR2_DRAME</name>
<dbReference type="Proteomes" id="UP000038040">
    <property type="component" value="Unplaced"/>
</dbReference>
<dbReference type="Proteomes" id="UP000274756">
    <property type="component" value="Unassembled WGS sequence"/>
</dbReference>
<dbReference type="PROSITE" id="PS50071">
    <property type="entry name" value="HOMEOBOX_2"/>
    <property type="match status" value="1"/>
</dbReference>
<dbReference type="GO" id="GO:0006357">
    <property type="term" value="P:regulation of transcription by RNA polymerase II"/>
    <property type="evidence" value="ECO:0007669"/>
    <property type="project" value="TreeGrafter"/>
</dbReference>
<reference evidence="9" key="1">
    <citation type="submission" date="2017-02" db="UniProtKB">
        <authorList>
            <consortium name="WormBaseParasite"/>
        </authorList>
    </citation>
    <scope>IDENTIFICATION</scope>
</reference>
<dbReference type="GO" id="GO:0000977">
    <property type="term" value="F:RNA polymerase II transcription regulatory region sequence-specific DNA binding"/>
    <property type="evidence" value="ECO:0007669"/>
    <property type="project" value="TreeGrafter"/>
</dbReference>
<keyword evidence="3 4" id="KW-0238">DNA-binding</keyword>
<dbReference type="SUPFAM" id="SSF46689">
    <property type="entry name" value="Homeodomain-like"/>
    <property type="match status" value="1"/>
</dbReference>
<accession>A0A0N4UJR2</accession>
<dbReference type="InterPro" id="IPR047152">
    <property type="entry name" value="Caudal_homeobox"/>
</dbReference>
<comment type="similarity">
    <text evidence="2">Belongs to the Caudal homeobox family.</text>
</comment>
<dbReference type="OrthoDB" id="6159439at2759"/>
<dbReference type="SMART" id="SM00389">
    <property type="entry name" value="HOX"/>
    <property type="match status" value="1"/>
</dbReference>
<dbReference type="AlphaFoldDB" id="A0A0N4UJR2"/>
<evidence type="ECO:0000313" key="9">
    <source>
        <dbReference type="WBParaSite" id="DME_0000791001-mRNA-1"/>
    </source>
</evidence>
<dbReference type="PANTHER" id="PTHR24332">
    <property type="entry name" value="HOMEOBOX PROTEIN CDX"/>
    <property type="match status" value="1"/>
</dbReference>
<dbReference type="WBParaSite" id="DME_0000791001-mRNA-1">
    <property type="protein sequence ID" value="DME_0000791001-mRNA-1"/>
    <property type="gene ID" value="DME_0000791001"/>
</dbReference>
<keyword evidence="3 4" id="KW-0539">Nucleus</keyword>
<feature type="domain" description="Homeobox" evidence="5">
    <location>
        <begin position="28"/>
        <end position="87"/>
    </location>
</feature>
<evidence type="ECO:0000256" key="3">
    <source>
        <dbReference type="PROSITE-ProRule" id="PRU00108"/>
    </source>
</evidence>
<dbReference type="PANTHER" id="PTHR24332:SF9">
    <property type="entry name" value="HOMEOTIC PROTEIN CAUDAL"/>
    <property type="match status" value="1"/>
</dbReference>
<keyword evidence="3 4" id="KW-0371">Homeobox</keyword>
<keyword evidence="8" id="KW-1185">Reference proteome</keyword>
<evidence type="ECO:0000259" key="5">
    <source>
        <dbReference type="PROSITE" id="PS50071"/>
    </source>
</evidence>
<reference evidence="6 8" key="2">
    <citation type="submission" date="2018-11" db="EMBL/GenBank/DDBJ databases">
        <authorList>
            <consortium name="Pathogen Informatics"/>
        </authorList>
    </citation>
    <scope>NUCLEOTIDE SEQUENCE [LARGE SCALE GENOMIC DNA]</scope>
</reference>
<evidence type="ECO:0000313" key="8">
    <source>
        <dbReference type="Proteomes" id="UP000274756"/>
    </source>
</evidence>
<dbReference type="GO" id="GO:0003700">
    <property type="term" value="F:DNA-binding transcription factor activity"/>
    <property type="evidence" value="ECO:0007669"/>
    <property type="project" value="TreeGrafter"/>
</dbReference>
<dbReference type="InterPro" id="IPR001356">
    <property type="entry name" value="HD"/>
</dbReference>
<dbReference type="GO" id="GO:0030154">
    <property type="term" value="P:cell differentiation"/>
    <property type="evidence" value="ECO:0007669"/>
    <property type="project" value="TreeGrafter"/>
</dbReference>
<organism evidence="7 9">
    <name type="scientific">Dracunculus medinensis</name>
    <name type="common">Guinea worm</name>
    <dbReference type="NCBI Taxonomy" id="318479"/>
    <lineage>
        <taxon>Eukaryota</taxon>
        <taxon>Metazoa</taxon>
        <taxon>Ecdysozoa</taxon>
        <taxon>Nematoda</taxon>
        <taxon>Chromadorea</taxon>
        <taxon>Rhabditida</taxon>
        <taxon>Spirurina</taxon>
        <taxon>Dracunculoidea</taxon>
        <taxon>Dracunculidae</taxon>
        <taxon>Dracunculus</taxon>
    </lineage>
</organism>
<gene>
    <name evidence="6" type="ORF">DME_LOCUS2035</name>
</gene>
<proteinExistence type="inferred from homology"/>
<evidence type="ECO:0000256" key="1">
    <source>
        <dbReference type="ARBA" id="ARBA00004123"/>
    </source>
</evidence>
<dbReference type="EMBL" id="UYYG01000043">
    <property type="protein sequence ID" value="VDN52062.1"/>
    <property type="molecule type" value="Genomic_DNA"/>
</dbReference>
<protein>
    <submittedName>
        <fullName evidence="9">Homeobox domain-containing protein</fullName>
    </submittedName>
</protein>
<dbReference type="CDD" id="cd00086">
    <property type="entry name" value="homeodomain"/>
    <property type="match status" value="1"/>
</dbReference>
<dbReference type="Pfam" id="PF00046">
    <property type="entry name" value="Homeodomain"/>
    <property type="match status" value="1"/>
</dbReference>
<dbReference type="Gene3D" id="1.10.10.60">
    <property type="entry name" value="Homeodomain-like"/>
    <property type="match status" value="1"/>
</dbReference>